<protein>
    <submittedName>
        <fullName evidence="1">Methyl-CpG-binding domain protein 5</fullName>
    </submittedName>
</protein>
<dbReference type="GO" id="GO:0010369">
    <property type="term" value="C:chromocenter"/>
    <property type="evidence" value="ECO:0007669"/>
    <property type="project" value="TreeGrafter"/>
</dbReference>
<accession>A0A195F6E4</accession>
<proteinExistence type="predicted"/>
<reference evidence="1 2" key="1">
    <citation type="submission" date="2016-03" db="EMBL/GenBank/DDBJ databases">
        <title>Trachymyrmex septentrionalis WGS genome.</title>
        <authorList>
            <person name="Nygaard S."/>
            <person name="Hu H."/>
            <person name="Boomsma J."/>
            <person name="Zhang G."/>
        </authorList>
    </citation>
    <scope>NUCLEOTIDE SEQUENCE [LARGE SCALE GENOMIC DNA]</scope>
    <source>
        <strain evidence="1">Tsep2-gDNA-1</strain>
        <tissue evidence="1">Whole body</tissue>
    </source>
</reference>
<dbReference type="EMBL" id="KQ981768">
    <property type="protein sequence ID" value="KYN35956.1"/>
    <property type="molecule type" value="Genomic_DNA"/>
</dbReference>
<evidence type="ECO:0000313" key="2">
    <source>
        <dbReference type="Proteomes" id="UP000078541"/>
    </source>
</evidence>
<dbReference type="PANTHER" id="PTHR16112:SF16">
    <property type="entry name" value="SIX-BANDED, ISOFORM H"/>
    <property type="match status" value="1"/>
</dbReference>
<keyword evidence="2" id="KW-1185">Reference proteome</keyword>
<sequence length="208" mass="23673">MNKVMSMSLEDQIFFPFDDRSPANVVIEEIRDIIAPNGQFDKTSLALRQGFVHMSSERDVIVARNERETLNELRKSTAEPRLVERHTGKESRFPQDEREALAFSRGVVMLRTSTSPSSTALGSLDQLKEYLTTVGTCKCGLECPLRPEQVFNFDPKYSSARPSWIKRGRESGGEVCRLSSEIGMVLRHFALHLEVHFAEKKKRIQDRG</sequence>
<dbReference type="Proteomes" id="UP000078541">
    <property type="component" value="Unassembled WGS sequence"/>
</dbReference>
<dbReference type="PANTHER" id="PTHR16112">
    <property type="entry name" value="METHYL-CPG BINDING PROTEIN, DROSOPHILA"/>
    <property type="match status" value="1"/>
</dbReference>
<name>A0A195F6E4_9HYME</name>
<dbReference type="AlphaFoldDB" id="A0A195F6E4"/>
<dbReference type="GO" id="GO:0003682">
    <property type="term" value="F:chromatin binding"/>
    <property type="evidence" value="ECO:0007669"/>
    <property type="project" value="TreeGrafter"/>
</dbReference>
<organism evidence="1 2">
    <name type="scientific">Trachymyrmex septentrionalis</name>
    <dbReference type="NCBI Taxonomy" id="34720"/>
    <lineage>
        <taxon>Eukaryota</taxon>
        <taxon>Metazoa</taxon>
        <taxon>Ecdysozoa</taxon>
        <taxon>Arthropoda</taxon>
        <taxon>Hexapoda</taxon>
        <taxon>Insecta</taxon>
        <taxon>Pterygota</taxon>
        <taxon>Neoptera</taxon>
        <taxon>Endopterygota</taxon>
        <taxon>Hymenoptera</taxon>
        <taxon>Apocrita</taxon>
        <taxon>Aculeata</taxon>
        <taxon>Formicoidea</taxon>
        <taxon>Formicidae</taxon>
        <taxon>Myrmicinae</taxon>
        <taxon>Trachymyrmex</taxon>
    </lineage>
</organism>
<dbReference type="GO" id="GO:0005634">
    <property type="term" value="C:nucleus"/>
    <property type="evidence" value="ECO:0007669"/>
    <property type="project" value="TreeGrafter"/>
</dbReference>
<dbReference type="STRING" id="34720.A0A195F6E4"/>
<gene>
    <name evidence="1" type="ORF">ALC56_09747</name>
</gene>
<evidence type="ECO:0000313" key="1">
    <source>
        <dbReference type="EMBL" id="KYN35956.1"/>
    </source>
</evidence>